<dbReference type="Gene3D" id="3.30.1010.10">
    <property type="entry name" value="Phosphatidylinositol 3-kinase Catalytic Subunit, Chain A, domain 4"/>
    <property type="match status" value="1"/>
</dbReference>
<reference evidence="15 16" key="1">
    <citation type="submission" date="2024-06" db="EMBL/GenBank/DDBJ databases">
        <authorList>
            <person name="Kraege A."/>
            <person name="Thomma B."/>
        </authorList>
    </citation>
    <scope>NUCLEOTIDE SEQUENCE [LARGE SCALE GENOMIC DNA]</scope>
</reference>
<keyword evidence="2 9" id="KW-0808">Transferase</keyword>
<dbReference type="Pfam" id="PF02260">
    <property type="entry name" value="FATC"/>
    <property type="match status" value="1"/>
</dbReference>
<dbReference type="CDD" id="cd05169">
    <property type="entry name" value="PIKKc_TOR"/>
    <property type="match status" value="1"/>
</dbReference>
<evidence type="ECO:0000259" key="14">
    <source>
        <dbReference type="PROSITE" id="PS51190"/>
    </source>
</evidence>
<evidence type="ECO:0000256" key="2">
    <source>
        <dbReference type="ARBA" id="ARBA00022679"/>
    </source>
</evidence>
<evidence type="ECO:0000256" key="7">
    <source>
        <dbReference type="ARBA" id="ARBA00047899"/>
    </source>
</evidence>
<evidence type="ECO:0000256" key="4">
    <source>
        <dbReference type="ARBA" id="ARBA00022741"/>
    </source>
</evidence>
<dbReference type="InterPro" id="IPR011009">
    <property type="entry name" value="Kinase-like_dom_sf"/>
</dbReference>
<evidence type="ECO:0000256" key="10">
    <source>
        <dbReference type="SAM" id="Coils"/>
    </source>
</evidence>
<dbReference type="SMART" id="SM01343">
    <property type="entry name" value="FATC"/>
    <property type="match status" value="1"/>
</dbReference>
<accession>A0ABP1FYJ3</accession>
<dbReference type="PROSITE" id="PS51189">
    <property type="entry name" value="FAT"/>
    <property type="match status" value="1"/>
</dbReference>
<organism evidence="15 16">
    <name type="scientific">Coccomyxa viridis</name>
    <dbReference type="NCBI Taxonomy" id="1274662"/>
    <lineage>
        <taxon>Eukaryota</taxon>
        <taxon>Viridiplantae</taxon>
        <taxon>Chlorophyta</taxon>
        <taxon>core chlorophytes</taxon>
        <taxon>Trebouxiophyceae</taxon>
        <taxon>Trebouxiophyceae incertae sedis</taxon>
        <taxon>Coccomyxaceae</taxon>
        <taxon>Coccomyxa</taxon>
    </lineage>
</organism>
<dbReference type="InterPro" id="IPR057564">
    <property type="entry name" value="HEAT_ATR"/>
</dbReference>
<comment type="catalytic activity">
    <reaction evidence="8">
        <text>L-seryl-[protein] + ATP = O-phospho-L-seryl-[protein] + ADP + H(+)</text>
        <dbReference type="Rhea" id="RHEA:17989"/>
        <dbReference type="Rhea" id="RHEA-COMP:9863"/>
        <dbReference type="Rhea" id="RHEA-COMP:11604"/>
        <dbReference type="ChEBI" id="CHEBI:15378"/>
        <dbReference type="ChEBI" id="CHEBI:29999"/>
        <dbReference type="ChEBI" id="CHEBI:30616"/>
        <dbReference type="ChEBI" id="CHEBI:83421"/>
        <dbReference type="ChEBI" id="CHEBI:456216"/>
        <dbReference type="EC" id="2.7.11.1"/>
    </reaction>
</comment>
<dbReference type="PANTHER" id="PTHR11139:SF9">
    <property type="entry name" value="SERINE_THREONINE-PROTEIN KINASE MTOR"/>
    <property type="match status" value="1"/>
</dbReference>
<feature type="compositionally biased region" description="Basic and acidic residues" evidence="11">
    <location>
        <begin position="841"/>
        <end position="851"/>
    </location>
</feature>
<evidence type="ECO:0000256" key="6">
    <source>
        <dbReference type="ARBA" id="ARBA00022840"/>
    </source>
</evidence>
<comment type="caution">
    <text evidence="15">The sequence shown here is derived from an EMBL/GenBank/DDBJ whole genome shotgun (WGS) entry which is preliminary data.</text>
</comment>
<feature type="coiled-coil region" evidence="10">
    <location>
        <begin position="1398"/>
        <end position="1425"/>
    </location>
</feature>
<dbReference type="InterPro" id="IPR016024">
    <property type="entry name" value="ARM-type_fold"/>
</dbReference>
<dbReference type="InterPro" id="IPR003151">
    <property type="entry name" value="PIK-rel_kinase_FAT"/>
</dbReference>
<comment type="catalytic activity">
    <reaction evidence="7 9">
        <text>L-threonyl-[protein] + ATP = O-phospho-L-threonyl-[protein] + ADP + H(+)</text>
        <dbReference type="Rhea" id="RHEA:46608"/>
        <dbReference type="Rhea" id="RHEA-COMP:11060"/>
        <dbReference type="Rhea" id="RHEA-COMP:11605"/>
        <dbReference type="ChEBI" id="CHEBI:15378"/>
        <dbReference type="ChEBI" id="CHEBI:30013"/>
        <dbReference type="ChEBI" id="CHEBI:30616"/>
        <dbReference type="ChEBI" id="CHEBI:61977"/>
        <dbReference type="ChEBI" id="CHEBI:456216"/>
        <dbReference type="EC" id="2.7.11.1"/>
    </reaction>
</comment>
<comment type="similarity">
    <text evidence="1 9">Belongs to the PI3/PI4-kinase family.</text>
</comment>
<dbReference type="Pfam" id="PF00454">
    <property type="entry name" value="PI3_PI4_kinase"/>
    <property type="match status" value="1"/>
</dbReference>
<gene>
    <name evidence="15" type="primary">g7718</name>
    <name evidence="15" type="ORF">VP750_LOCUS6608</name>
</gene>
<dbReference type="InterPro" id="IPR011989">
    <property type="entry name" value="ARM-like"/>
</dbReference>
<dbReference type="InterPro" id="IPR000403">
    <property type="entry name" value="PI3/4_kinase_cat_dom"/>
</dbReference>
<dbReference type="Gene3D" id="1.25.10.10">
    <property type="entry name" value="Leucine-rich Repeat Variant"/>
    <property type="match status" value="4"/>
</dbReference>
<name>A0ABP1FYJ3_9CHLO</name>
<dbReference type="PROSITE" id="PS00916">
    <property type="entry name" value="PI3_4_KINASE_2"/>
    <property type="match status" value="1"/>
</dbReference>
<protein>
    <recommendedName>
        <fullName evidence="9">Serine/threonine-protein kinase TOR</fullName>
        <ecNumber evidence="9">2.7.11.1</ecNumber>
    </recommendedName>
</protein>
<evidence type="ECO:0000256" key="3">
    <source>
        <dbReference type="ARBA" id="ARBA00022737"/>
    </source>
</evidence>
<dbReference type="SUPFAM" id="SSF56112">
    <property type="entry name" value="Protein kinase-like (PK-like)"/>
    <property type="match status" value="1"/>
</dbReference>
<dbReference type="InterPro" id="IPR050517">
    <property type="entry name" value="DDR_Repair_Kinase"/>
</dbReference>
<evidence type="ECO:0000256" key="1">
    <source>
        <dbReference type="ARBA" id="ARBA00011031"/>
    </source>
</evidence>
<evidence type="ECO:0000256" key="9">
    <source>
        <dbReference type="RuleBase" id="RU364109"/>
    </source>
</evidence>
<dbReference type="SUPFAM" id="SSF47212">
    <property type="entry name" value="FKBP12-rapamycin-binding domain of FKBP-rapamycin-associated protein (FRAP)"/>
    <property type="match status" value="1"/>
</dbReference>
<keyword evidence="5 9" id="KW-0418">Kinase</keyword>
<evidence type="ECO:0000313" key="16">
    <source>
        <dbReference type="Proteomes" id="UP001497392"/>
    </source>
</evidence>
<dbReference type="EMBL" id="CAXHTA020000012">
    <property type="protein sequence ID" value="CAL5224949.1"/>
    <property type="molecule type" value="Genomic_DNA"/>
</dbReference>
<dbReference type="PROSITE" id="PS51190">
    <property type="entry name" value="FATC"/>
    <property type="match status" value="1"/>
</dbReference>
<dbReference type="SMART" id="SM01345">
    <property type="entry name" value="Rapamycin_bind"/>
    <property type="match status" value="1"/>
</dbReference>
<evidence type="ECO:0000256" key="11">
    <source>
        <dbReference type="SAM" id="MobiDB-lite"/>
    </source>
</evidence>
<dbReference type="SMART" id="SM01346">
    <property type="entry name" value="DUF3385"/>
    <property type="match status" value="1"/>
</dbReference>
<dbReference type="Pfam" id="PF11865">
    <property type="entry name" value="mTOR_dom"/>
    <property type="match status" value="1"/>
</dbReference>
<dbReference type="InterPro" id="IPR014009">
    <property type="entry name" value="PIK_FAT"/>
</dbReference>
<dbReference type="PROSITE" id="PS00915">
    <property type="entry name" value="PI3_4_KINASE_1"/>
    <property type="match status" value="1"/>
</dbReference>
<dbReference type="SUPFAM" id="SSF48371">
    <property type="entry name" value="ARM repeat"/>
    <property type="match status" value="1"/>
</dbReference>
<feature type="region of interest" description="Disordered" evidence="11">
    <location>
        <begin position="2391"/>
        <end position="2421"/>
    </location>
</feature>
<keyword evidence="6 9" id="KW-0067">ATP-binding</keyword>
<dbReference type="InterPro" id="IPR009076">
    <property type="entry name" value="FRB_dom"/>
</dbReference>
<keyword evidence="9" id="KW-0723">Serine/threonine-protein kinase</keyword>
<dbReference type="InterPro" id="IPR018936">
    <property type="entry name" value="PI3/4_kinase_CS"/>
</dbReference>
<dbReference type="Gene3D" id="1.20.120.150">
    <property type="entry name" value="FKBP12-rapamycin binding domain"/>
    <property type="match status" value="1"/>
</dbReference>
<dbReference type="Pfam" id="PF08771">
    <property type="entry name" value="FRB_dom"/>
    <property type="match status" value="1"/>
</dbReference>
<keyword evidence="16" id="KW-1185">Reference proteome</keyword>
<evidence type="ECO:0000259" key="13">
    <source>
        <dbReference type="PROSITE" id="PS51189"/>
    </source>
</evidence>
<dbReference type="InterPro" id="IPR036940">
    <property type="entry name" value="PI3/4_kinase_cat_sf"/>
</dbReference>
<feature type="domain" description="FAT" evidence="13">
    <location>
        <begin position="1336"/>
        <end position="1929"/>
    </location>
</feature>
<feature type="domain" description="FATC" evidence="14">
    <location>
        <begin position="2470"/>
        <end position="2502"/>
    </location>
</feature>
<evidence type="ECO:0000259" key="12">
    <source>
        <dbReference type="PROSITE" id="PS50290"/>
    </source>
</evidence>
<keyword evidence="10" id="KW-0175">Coiled coil</keyword>
<dbReference type="InterPro" id="IPR036738">
    <property type="entry name" value="FRB_sf"/>
</dbReference>
<dbReference type="Proteomes" id="UP001497392">
    <property type="component" value="Unassembled WGS sequence"/>
</dbReference>
<dbReference type="PANTHER" id="PTHR11139">
    <property type="entry name" value="ATAXIA TELANGIECTASIA MUTATED ATM -RELATED"/>
    <property type="match status" value="1"/>
</dbReference>
<evidence type="ECO:0000256" key="5">
    <source>
        <dbReference type="ARBA" id="ARBA00022777"/>
    </source>
</evidence>
<dbReference type="InterPro" id="IPR003152">
    <property type="entry name" value="FATC_dom"/>
</dbReference>
<dbReference type="Gene3D" id="1.10.1070.11">
    <property type="entry name" value="Phosphatidylinositol 3-/4-kinase, catalytic domain"/>
    <property type="match status" value="1"/>
</dbReference>
<feature type="domain" description="PI3K/PI4K catalytic" evidence="12">
    <location>
        <begin position="2104"/>
        <end position="2425"/>
    </location>
</feature>
<dbReference type="InterPro" id="IPR026683">
    <property type="entry name" value="TOR_cat"/>
</dbReference>
<keyword evidence="3" id="KW-0677">Repeat</keyword>
<dbReference type="Pfam" id="PF23593">
    <property type="entry name" value="HEAT_ATR"/>
    <property type="match status" value="1"/>
</dbReference>
<proteinExistence type="inferred from homology"/>
<feature type="region of interest" description="Disordered" evidence="11">
    <location>
        <begin position="832"/>
        <end position="868"/>
    </location>
</feature>
<evidence type="ECO:0000313" key="15">
    <source>
        <dbReference type="EMBL" id="CAL5224949.1"/>
    </source>
</evidence>
<dbReference type="InterPro" id="IPR024585">
    <property type="entry name" value="mTOR_dom"/>
</dbReference>
<keyword evidence="4 9" id="KW-0547">Nucleotide-binding</keyword>
<evidence type="ECO:0000256" key="8">
    <source>
        <dbReference type="ARBA" id="ARBA00048679"/>
    </source>
</evidence>
<dbReference type="SMART" id="SM00146">
    <property type="entry name" value="PI3Kc"/>
    <property type="match status" value="1"/>
</dbReference>
<dbReference type="EC" id="2.7.11.1" evidence="9"/>
<dbReference type="Pfam" id="PF02259">
    <property type="entry name" value="FAT"/>
    <property type="match status" value="1"/>
</dbReference>
<sequence length="2502" mass="276937">MNAAPLLTGALSNKGSNKGANHGDSQLARILADMCRQGALERRREGEHHLLDYVECEARDLSGEPFTRFMQFLYGRIKDLVTSPVAQERLGGVLAIDELIDVKLLGEDAAKTTKFAEYLREVFHPTTEPMTMEAAAATLGHLVRSGGAPTADIVETEVRRAIDWLGDKGEARRYAAALILRELAESAPAVFNVHVRAFIDAIWNGLRDPKQLVREASVAALRACLVLVEKRETRYRVMWYYRLFEETQRGLTRYPNSLEHIHGSLLALGELLRHTGEFMLARYREVVEIVLHFRESKEKQIQRAVISLIPRLAAFAPERFAATYLNTCVDYLINIVKTPAKRGPGFTALGDMALALADVGCADEMRKVAPRMAEQIREAISAQRGRKGVFCPEALQCVGVLSKALGNSWKGPAASLIEPMILTGLSSTLVQSLQGIVEALPELLGTIQAQLLDLLSLVLAGRPYRDSMHPSHLAAYHAAVTHGELQGAALTRLALQTLGSFDFGSMRLLDFVRDHVTLFLDDPDVSVRRAAAAAAAKVLHRAASIPPGSHGSITQNQMHIRVVEAVVGRLLMAACADGSIAVRRAILHSVQEPSSLDIYLAQADALQALFVALNDEAGSVRALAISVVGRLAGLNPGYILPAARKHLIQLLNDMEHSPDSRQRQESAHLLGRLIKACPRLVLPYVSPILKALVAKLRVTPQLQITVATATAPNKAVLVQGGGESGVVASVLATTGELARVAGPGLRTHIGDVLPLIIEAIQDNTGGNKRLTAVSTLGQVVESTGLVMAPYLEYPQLLSVLLRMLNEGEGSVHIRREVLKVLGIIGALDPHTHKTNQADLQGEGKLEREGVRPQRQAHTADGQPGTSIGALPNNDLGGDFLSSSGLVTSSEEYYPTVAINALMRALRDPAMSSHHPQVVDSLFKIFKALQLAAVPFLPKVMSALLGVLRSADEKLQEFLIQQVTALVALLKAHMRKWLADILEVIGSFWSVTSLLLPHLLRLLSELAVALRDDMRAYLPNLLPKFVALFAEAERGGGYELVRPALACLEALGSALEGHLPLLLPALTRLINPSVAGTPIEIRRAALHNMQRLLPKMQLAGYAAAILHPLLRVLDGHIDELRRDAADTICAVAVALGPDFALFVPSIRRVMMRHKKTHDKFAKMAARISMAEPPCMSNAEDWESQNGWVDEMGPLPEPDIGPPILPDGTTMNGGAGQQSVNQVALRRAWESSQRSTKEDWAEWMRHFSVELLKESPSPALRATHTLAQVQPAMARDLFPAGFVSCWSELDESLQEALIRSLEAALASPSIPKDIVTTLLNLAEFMEHDEKSLPLDSRTLGALAEKCHAFAKALHYKELEYASSADTAVEALISINNQLRQPEAAIGILTLAQTQLHMELKESWYEKLNRWDEALEAYERKYRNAHGTAAYVDAALGRLRCLHALAEWERLSEACRYEWGRLEPHVHPQMAHLGANAAWHMGHWDEMATYVSSIESEEGPELSTGSFLSAVLNVRHGNYTAARVCIERSRDLLGQELAALVGESYERAYLNMVRVQQLTELEETIEYSLAFQLAQGDEAAAEARRALTREMWQDRLRGVQRNHEVWQSLLSVRSLVLPMHQDTHTWLKFASLCRKSARPRQAQRTLRQLLGYDPANVPAGQPGYGSGSGAPDIMFGFLKHMWATHGRQDALARLEDLGREVTVSPLPSLEEAEAAQASIPPGGPTGPAMSMLFGTSLGRLSGGYKASLVARVHMRLGNWRKTVMPKEDVSEEAIEQVKTNLHIAIQTAPDWSKAWHSWALFNAQMLEYYARTDQERAQRHVAPAVAGFFKSVALGQANQMPGETAKGSNLQDILRLLTLWFTHGSAPDVERALEEGFGHISIDTWLVIIPQVIARIHHSQSVVRRLIHSLLICIGRHHPQALMYPLLVACKSQSSLRRSAALGVVDNVRSHSPTLVEQAQLVSTELIRMAILWHEMWHEALEEASRQYFGESNVEAMLATLMPLHEMMARNGPTTLKEIAFVQAYGRELQEAYEWCQRYKASRRDAELHQAWDLYYHVFKRINKQLPSLTVLELQYVAPALVRAQGLELAVPGTYIAGEPVVTIAAFAPQLHVITSKQRPRKLTIHGSDGAEYMFLLKGHEDLRQDERVMQLFGLVNTMLAHDRITAERDLSIARYAVIPLSPNSGLIGWVPNTDTLHALIREYRDARKIPLNVEHRLMLGMAPDYENLTVIQKVEVFEHALESTSGEDLHRVLWLKSRSSEVWLERRTHYTRSCAVMSMVGYLLGLGDRHPSNLMLDRYSGKLLHIDFGDCFEASMHREKFPERVPFRLTRMMINAMEVSGVEGNFRSTCENVVRVLRMNKDSVMAMLEAFVHDPLINWRLLNTAEADADNALSTANTGDSHMPVRSSEPGSADMPSPPRRDTRERELLSAYGQLGDANEVLNERAVAVMKRMSDKLTGRDFLQDGLLGNTESDSVQSQVQRLILQACSHENLCQSYIGWCPFW</sequence>
<dbReference type="PROSITE" id="PS50290">
    <property type="entry name" value="PI3_4_KINASE_3"/>
    <property type="match status" value="1"/>
</dbReference>